<sequence>MEKTFADLSKYVKRSPPFWLLITVLLIIFFLEFLNSRSLLMSFFMIPVTAVITITIDQIFSKYFKSHLNLKKNLFLFVLTFFMFFIIYIILDLIFPFFSTQNIAISLSFVSFFRFLVFYVYLSDNDRINYLNSLSLTLSFIPFFLFYVDYTVMAEAILYSLISAYLSYFFVNRATSTFRSEFHEEPRQLIKFFLYSATSKKYYDVGDRFFKRMYSEQRTVPVNFIRVLNEKEENVVTMVFPYIHPGPFGLIGTSDLPGRLQERLTDLNSEFMVFHTSTTNNNNCSGNEDIDAIANAIRNSWNGISQSKMMSRIVSLKSSGIILDGMRFGNFGFLALNPDKVNFDDILLTEGEKLWNYIEKEFNLHFSILDGQNNFSKGAKEITDTNPYFRSSSKLVSRMNDKYRGKAGYSRSVLNLNSLGKMGIQAIVFDYGDKKNAILLTDSNNITGDLMKEIREGAKHMVDYIAIYTTDNHIVNQGSLDMNPLGEKDDVERIKNVAIKAIEDAIDHIQDVSFVYGHVDVNVKMGSEDSYRTLMNTVFASLRKAKYYAAFSVSLTFLIPFILSITGFIYKIPFIR</sequence>
<feature type="transmembrane region" description="Helical" evidence="1">
    <location>
        <begin position="129"/>
        <end position="147"/>
    </location>
</feature>
<evidence type="ECO:0000256" key="1">
    <source>
        <dbReference type="SAM" id="Phobius"/>
    </source>
</evidence>
<evidence type="ECO:0000313" key="6">
    <source>
        <dbReference type="Proteomes" id="UP000195607"/>
    </source>
</evidence>
<dbReference type="KEGG" id="cdiv:CPM_0379"/>
<evidence type="ECO:0000313" key="3">
    <source>
        <dbReference type="EMBL" id="SIM41316.1"/>
    </source>
</evidence>
<evidence type="ECO:0000313" key="5">
    <source>
        <dbReference type="Proteomes" id="UP000187822"/>
    </source>
</evidence>
<evidence type="ECO:0000259" key="2">
    <source>
        <dbReference type="Pfam" id="PF09843"/>
    </source>
</evidence>
<dbReference type="OrthoDB" id="8914at2157"/>
<dbReference type="Pfam" id="PF09843">
    <property type="entry name" value="DUF2070"/>
    <property type="match status" value="1"/>
</dbReference>
<reference evidence="4" key="3">
    <citation type="submission" date="2016-06" db="EMBL/GenBank/DDBJ databases">
        <authorList>
            <person name="Olsen C.W."/>
            <person name="Carey S."/>
            <person name="Hinshaw L."/>
            <person name="Karasin A.I."/>
        </authorList>
    </citation>
    <scope>NUCLEOTIDE SEQUENCE [LARGE SCALE GENOMIC DNA]</scope>
    <source>
        <strain evidence="4">PM4</strain>
    </source>
</reference>
<feature type="transmembrane region" description="Helical" evidence="1">
    <location>
        <begin position="153"/>
        <end position="171"/>
    </location>
</feature>
<keyword evidence="1" id="KW-0472">Membrane</keyword>
<dbReference type="Proteomes" id="UP000187822">
    <property type="component" value="Chromosome I"/>
</dbReference>
<keyword evidence="1" id="KW-0812">Transmembrane</keyword>
<feature type="transmembrane region" description="Helical" evidence="1">
    <location>
        <begin position="18"/>
        <end position="34"/>
    </location>
</feature>
<feature type="transmembrane region" description="Helical" evidence="1">
    <location>
        <begin position="547"/>
        <end position="570"/>
    </location>
</feature>
<dbReference type="GeneID" id="41587710"/>
<evidence type="ECO:0000313" key="4">
    <source>
        <dbReference type="EMBL" id="SJK84264.1"/>
    </source>
</evidence>
<dbReference type="EMBL" id="LT719092">
    <property type="protein sequence ID" value="SJK84264.1"/>
    <property type="molecule type" value="Genomic_DNA"/>
</dbReference>
<feature type="transmembrane region" description="Helical" evidence="1">
    <location>
        <begin position="103"/>
        <end position="122"/>
    </location>
</feature>
<proteinExistence type="predicted"/>
<dbReference type="RefSeq" id="WP_077075917.1">
    <property type="nucleotide sequence ID" value="NZ_LT671858.1"/>
</dbReference>
<gene>
    <name evidence="4" type="ORF">CPM_0379</name>
    <name evidence="3" type="ORF">CSP5_0407</name>
</gene>
<organism evidence="3 6">
    <name type="scientific">Cuniculiplasma divulgatum</name>
    <dbReference type="NCBI Taxonomy" id="1673428"/>
    <lineage>
        <taxon>Archaea</taxon>
        <taxon>Methanobacteriati</taxon>
        <taxon>Thermoplasmatota</taxon>
        <taxon>Thermoplasmata</taxon>
        <taxon>Thermoplasmatales</taxon>
        <taxon>Cuniculiplasmataceae</taxon>
        <taxon>Cuniculiplasma</taxon>
    </lineage>
</organism>
<dbReference type="AlphaFoldDB" id="A0A1N5SZ30"/>
<reference evidence="5" key="2">
    <citation type="submission" date="2016-06" db="EMBL/GenBank/DDBJ databases">
        <authorList>
            <person name="Toshchakov V.S."/>
        </authorList>
    </citation>
    <scope>NUCLEOTIDE SEQUENCE [LARGE SCALE GENOMIC DNA]</scope>
    <source>
        <strain>PM4 (JCM 30641</strain>
        <strain evidence="5">\VKM B-2940)</strain>
    </source>
</reference>
<dbReference type="InterPro" id="IPR019204">
    <property type="entry name" value="DUF2070_membrane"/>
</dbReference>
<feature type="domain" description="DUF2070" evidence="2">
    <location>
        <begin position="6"/>
        <end position="558"/>
    </location>
</feature>
<reference evidence="3 6" key="1">
    <citation type="submission" date="2016-04" db="EMBL/GenBank/DDBJ databases">
        <authorList>
            <person name="Evans L.H."/>
            <person name="Alamgir A."/>
            <person name="Owens N."/>
            <person name="Weber N.D."/>
            <person name="Virtaneva K."/>
            <person name="Barbian K."/>
            <person name="Babar A."/>
            <person name="Rosenke K."/>
        </authorList>
    </citation>
    <scope>NUCLEOTIDE SEQUENCE [LARGE SCALE GENOMIC DNA]</scope>
    <source>
        <strain evidence="3">S5</strain>
        <strain evidence="6">S5(T) (JCM 30642 \VKM B-2941)</strain>
    </source>
</reference>
<protein>
    <submittedName>
        <fullName evidence="3">Multipass membrane protein</fullName>
    </submittedName>
</protein>
<accession>A0A1N5SZ30</accession>
<dbReference type="STRING" id="1673428.CPM_0379"/>
<dbReference type="EMBL" id="LT671858">
    <property type="protein sequence ID" value="SIM41316.1"/>
    <property type="molecule type" value="Genomic_DNA"/>
</dbReference>
<keyword evidence="1" id="KW-1133">Transmembrane helix</keyword>
<feature type="transmembrane region" description="Helical" evidence="1">
    <location>
        <begin position="40"/>
        <end position="61"/>
    </location>
</feature>
<keyword evidence="5" id="KW-1185">Reference proteome</keyword>
<name>A0A1N5SZ30_9ARCH</name>
<feature type="transmembrane region" description="Helical" evidence="1">
    <location>
        <begin position="73"/>
        <end position="91"/>
    </location>
</feature>
<dbReference type="Proteomes" id="UP000195607">
    <property type="component" value="Chromosome I"/>
</dbReference>